<reference evidence="1" key="2">
    <citation type="submission" date="2023-02" db="EMBL/GenBank/DDBJ databases">
        <authorList>
            <person name="Swenson N.G."/>
            <person name="Wegrzyn J.L."/>
            <person name="Mcevoy S.L."/>
        </authorList>
    </citation>
    <scope>NUCLEOTIDE SEQUENCE</scope>
    <source>
        <strain evidence="1">91603</strain>
        <tissue evidence="1">Leaf</tissue>
    </source>
</reference>
<accession>A0AAD5J766</accession>
<proteinExistence type="predicted"/>
<dbReference type="Proteomes" id="UP001064489">
    <property type="component" value="Chromosome 3"/>
</dbReference>
<comment type="caution">
    <text evidence="1">The sequence shown here is derived from an EMBL/GenBank/DDBJ whole genome shotgun (WGS) entry which is preliminary data.</text>
</comment>
<dbReference type="AlphaFoldDB" id="A0AAD5J766"/>
<evidence type="ECO:0000313" key="2">
    <source>
        <dbReference type="Proteomes" id="UP001064489"/>
    </source>
</evidence>
<name>A0AAD5J766_ACENE</name>
<dbReference type="EMBL" id="JAJSOW010000100">
    <property type="protein sequence ID" value="KAI9187356.1"/>
    <property type="molecule type" value="Genomic_DNA"/>
</dbReference>
<organism evidence="1 2">
    <name type="scientific">Acer negundo</name>
    <name type="common">Box elder</name>
    <dbReference type="NCBI Taxonomy" id="4023"/>
    <lineage>
        <taxon>Eukaryota</taxon>
        <taxon>Viridiplantae</taxon>
        <taxon>Streptophyta</taxon>
        <taxon>Embryophyta</taxon>
        <taxon>Tracheophyta</taxon>
        <taxon>Spermatophyta</taxon>
        <taxon>Magnoliopsida</taxon>
        <taxon>eudicotyledons</taxon>
        <taxon>Gunneridae</taxon>
        <taxon>Pentapetalae</taxon>
        <taxon>rosids</taxon>
        <taxon>malvids</taxon>
        <taxon>Sapindales</taxon>
        <taxon>Sapindaceae</taxon>
        <taxon>Hippocastanoideae</taxon>
        <taxon>Acereae</taxon>
        <taxon>Acer</taxon>
    </lineage>
</organism>
<sequence length="121" mass="13552">MVYENNHTITKYTSVLEFQHGTLQNLFWKSFGCDSCSRDSICLNKQDCAVPNSKCKRNGGLVDCTLAIQLTFSSTDKNLEALNSCTHFYRGVGSSYINSVDLVLDFLLHFGRIGVSCILRN</sequence>
<reference evidence="1" key="1">
    <citation type="journal article" date="2022" name="Plant J.">
        <title>Strategies of tolerance reflected in two North American maple genomes.</title>
        <authorList>
            <person name="McEvoy S.L."/>
            <person name="Sezen U.U."/>
            <person name="Trouern-Trend A."/>
            <person name="McMahon S.M."/>
            <person name="Schaberg P.G."/>
            <person name="Yang J."/>
            <person name="Wegrzyn J.L."/>
            <person name="Swenson N.G."/>
        </authorList>
    </citation>
    <scope>NUCLEOTIDE SEQUENCE</scope>
    <source>
        <strain evidence="1">91603</strain>
    </source>
</reference>
<gene>
    <name evidence="1" type="ORF">LWI28_027200</name>
</gene>
<keyword evidence="2" id="KW-1185">Reference proteome</keyword>
<evidence type="ECO:0000313" key="1">
    <source>
        <dbReference type="EMBL" id="KAI9187356.1"/>
    </source>
</evidence>
<protein>
    <submittedName>
        <fullName evidence="1">Uncharacterized protein</fullName>
    </submittedName>
</protein>